<protein>
    <submittedName>
        <fullName evidence="1">Uncharacterized protein</fullName>
    </submittedName>
</protein>
<dbReference type="AlphaFoldDB" id="A0A518G4Q1"/>
<dbReference type="Proteomes" id="UP000318017">
    <property type="component" value="Chromosome"/>
</dbReference>
<proteinExistence type="predicted"/>
<name>A0A518G4Q1_9BACT</name>
<reference evidence="1 2" key="1">
    <citation type="submission" date="2019-02" db="EMBL/GenBank/DDBJ databases">
        <title>Deep-cultivation of Planctomycetes and their phenomic and genomic characterization uncovers novel biology.</title>
        <authorList>
            <person name="Wiegand S."/>
            <person name="Jogler M."/>
            <person name="Boedeker C."/>
            <person name="Pinto D."/>
            <person name="Vollmers J."/>
            <person name="Rivas-Marin E."/>
            <person name="Kohn T."/>
            <person name="Peeters S.H."/>
            <person name="Heuer A."/>
            <person name="Rast P."/>
            <person name="Oberbeckmann S."/>
            <person name="Bunk B."/>
            <person name="Jeske O."/>
            <person name="Meyerdierks A."/>
            <person name="Storesund J.E."/>
            <person name="Kallscheuer N."/>
            <person name="Luecker S."/>
            <person name="Lage O.M."/>
            <person name="Pohl T."/>
            <person name="Merkel B.J."/>
            <person name="Hornburger P."/>
            <person name="Mueller R.-W."/>
            <person name="Bruemmer F."/>
            <person name="Labrenz M."/>
            <person name="Spormann A.M."/>
            <person name="Op den Camp H."/>
            <person name="Overmann J."/>
            <person name="Amann R."/>
            <person name="Jetten M.S.M."/>
            <person name="Mascher T."/>
            <person name="Medema M.H."/>
            <person name="Devos D.P."/>
            <person name="Kaster A.-K."/>
            <person name="Ovreas L."/>
            <person name="Rohde M."/>
            <person name="Galperin M.Y."/>
            <person name="Jogler C."/>
        </authorList>
    </citation>
    <scope>NUCLEOTIDE SEQUENCE [LARGE SCALE GENOMIC DNA]</scope>
    <source>
        <strain evidence="1 2">Q31a</strain>
    </source>
</reference>
<dbReference type="KEGG" id="ahel:Q31a_18190"/>
<gene>
    <name evidence="1" type="ORF">Q31a_18190</name>
</gene>
<organism evidence="1 2">
    <name type="scientific">Aureliella helgolandensis</name>
    <dbReference type="NCBI Taxonomy" id="2527968"/>
    <lineage>
        <taxon>Bacteria</taxon>
        <taxon>Pseudomonadati</taxon>
        <taxon>Planctomycetota</taxon>
        <taxon>Planctomycetia</taxon>
        <taxon>Pirellulales</taxon>
        <taxon>Pirellulaceae</taxon>
        <taxon>Aureliella</taxon>
    </lineage>
</organism>
<sequence>MHWLSPMGPSWFELGWSACSATILAYAAGYESPLTDAPDYNRNPPREQGKVVAATGLFWMLPFQQD</sequence>
<accession>A0A518G4Q1</accession>
<evidence type="ECO:0000313" key="2">
    <source>
        <dbReference type="Proteomes" id="UP000318017"/>
    </source>
</evidence>
<evidence type="ECO:0000313" key="1">
    <source>
        <dbReference type="EMBL" id="QDV23519.1"/>
    </source>
</evidence>
<dbReference type="EMBL" id="CP036298">
    <property type="protein sequence ID" value="QDV23519.1"/>
    <property type="molecule type" value="Genomic_DNA"/>
</dbReference>
<keyword evidence="2" id="KW-1185">Reference proteome</keyword>